<organism evidence="3 4">
    <name type="scientific">Dysgonomonas gadei ATCC BAA-286</name>
    <dbReference type="NCBI Taxonomy" id="742766"/>
    <lineage>
        <taxon>Bacteria</taxon>
        <taxon>Pseudomonadati</taxon>
        <taxon>Bacteroidota</taxon>
        <taxon>Bacteroidia</taxon>
        <taxon>Bacteroidales</taxon>
        <taxon>Dysgonomonadaceae</taxon>
        <taxon>Dysgonomonas</taxon>
    </lineage>
</organism>
<gene>
    <name evidence="3" type="ORF">HMPREF9455_03003</name>
</gene>
<dbReference type="AlphaFoldDB" id="F5J0Y6"/>
<dbReference type="EMBL" id="ADLV01000035">
    <property type="protein sequence ID" value="EGK00729.1"/>
    <property type="molecule type" value="Genomic_DNA"/>
</dbReference>
<evidence type="ECO:0000256" key="1">
    <source>
        <dbReference type="SAM" id="Phobius"/>
    </source>
</evidence>
<keyword evidence="1" id="KW-0472">Membrane</keyword>
<reference evidence="3 4" key="1">
    <citation type="submission" date="2011-04" db="EMBL/GenBank/DDBJ databases">
        <title>The Genome Sequence of Dysgonomonas gadei ATCC BAA-286.</title>
        <authorList>
            <consortium name="The Broad Institute Genome Sequencing Platform"/>
            <person name="Earl A."/>
            <person name="Ward D."/>
            <person name="Feldgarden M."/>
            <person name="Gevers D."/>
            <person name="Pudlo N."/>
            <person name="Martens E."/>
            <person name="Allen-Vercoe E."/>
            <person name="Young S.K."/>
            <person name="Zeng Q."/>
            <person name="Gargeya S."/>
            <person name="Fitzgerald M."/>
            <person name="Haas B."/>
            <person name="Abouelleil A."/>
            <person name="Alvarado L."/>
            <person name="Arachchi H.M."/>
            <person name="Berlin A."/>
            <person name="Brown A."/>
            <person name="Chapman S.B."/>
            <person name="Chen Z."/>
            <person name="Dunbar C."/>
            <person name="Freedman E."/>
            <person name="Gearin G."/>
            <person name="Gellesch M."/>
            <person name="Goldberg J."/>
            <person name="Griggs A."/>
            <person name="Gujja S."/>
            <person name="Heiman D."/>
            <person name="Howarth C."/>
            <person name="Larson L."/>
            <person name="Lui A."/>
            <person name="MacDonald P.J.P."/>
            <person name="Mehta T."/>
            <person name="Montmayeur A."/>
            <person name="Murphy C."/>
            <person name="Neiman D."/>
            <person name="Pearson M."/>
            <person name="Priest M."/>
            <person name="Roberts A."/>
            <person name="Saif S."/>
            <person name="Shea T."/>
            <person name="Shenoy N."/>
            <person name="Sisk P."/>
            <person name="Stolte C."/>
            <person name="Sykes S."/>
            <person name="Yandava C."/>
            <person name="Wortman J."/>
            <person name="Nusbaum C."/>
            <person name="Birren B."/>
        </authorList>
    </citation>
    <scope>NUCLEOTIDE SEQUENCE [LARGE SCALE GENOMIC DNA]</scope>
    <source>
        <strain evidence="3 4">ATCC BAA-286</strain>
    </source>
</reference>
<keyword evidence="1" id="KW-0812">Transmembrane</keyword>
<keyword evidence="1" id="KW-1133">Transmembrane helix</keyword>
<feature type="domain" description="Outer membrane protein beta-barrel" evidence="2">
    <location>
        <begin position="269"/>
        <end position="411"/>
    </location>
</feature>
<dbReference type="eggNOG" id="COG3147">
    <property type="taxonomic scope" value="Bacteria"/>
</dbReference>
<accession>F5J0Y6</accession>
<sequence length="439" mass="49053">MKMPDKKNHNEQPDEFSRLIRQKLEDYRMPVEAGCWDEIELQMKPKQRKSVWWIGGSVAAIAVIVILLLSIPKNDEPPFNPVAGINNFNATDIRISKPEKQTATVTSTTNNDVLQLQAKRYPVSISGKTDKGKLLAEESNTLNESLPVTITDTINLAHVEEIVQEVAAENNNLAENNVNITDTISGASTIQEKKPIEKTSKEPARLLIAKAENNNNKWLMSASVSSGGGSSSNGNMHKGLMYDYATSANVSESFSDAAPSLLNRELNVNDFSEIDHSLPLSFGVNVRKDINRYIGVETGLTYTYLSSKFQKKAIKSLEARQELHYLGIPVNVVLYLWNSSNWNIYLSAGGMVEKGLTYKYTEDIYDKNNSAAVVHDKGSISGLQWSLNASLGASYMFYNDWSIYFEPRFSYYFDNKQPISIRTEKPSVFGLGAGLRYKF</sequence>
<dbReference type="STRING" id="742766.HMPREF9455_03003"/>
<dbReference type="SUPFAM" id="SSF56925">
    <property type="entry name" value="OMPA-like"/>
    <property type="match status" value="1"/>
</dbReference>
<evidence type="ECO:0000313" key="4">
    <source>
        <dbReference type="Proteomes" id="UP000004913"/>
    </source>
</evidence>
<evidence type="ECO:0000259" key="2">
    <source>
        <dbReference type="Pfam" id="PF13568"/>
    </source>
</evidence>
<name>F5J0Y6_9BACT</name>
<dbReference type="Gene3D" id="2.40.160.20">
    <property type="match status" value="1"/>
</dbReference>
<comment type="caution">
    <text evidence="3">The sequence shown here is derived from an EMBL/GenBank/DDBJ whole genome shotgun (WGS) entry which is preliminary data.</text>
</comment>
<proteinExistence type="predicted"/>
<feature type="transmembrane region" description="Helical" evidence="1">
    <location>
        <begin position="51"/>
        <end position="71"/>
    </location>
</feature>
<dbReference type="HOGENOM" id="CLU_050662_0_0_10"/>
<keyword evidence="4" id="KW-1185">Reference proteome</keyword>
<dbReference type="Pfam" id="PF13568">
    <property type="entry name" value="OMP_b-brl_2"/>
    <property type="match status" value="1"/>
</dbReference>
<dbReference type="InterPro" id="IPR025665">
    <property type="entry name" value="Beta-barrel_OMP_2"/>
</dbReference>
<dbReference type="Proteomes" id="UP000004913">
    <property type="component" value="Unassembled WGS sequence"/>
</dbReference>
<dbReference type="InterPro" id="IPR011250">
    <property type="entry name" value="OMP/PagP_B-barrel"/>
</dbReference>
<evidence type="ECO:0000313" key="3">
    <source>
        <dbReference type="EMBL" id="EGK00729.1"/>
    </source>
</evidence>
<protein>
    <recommendedName>
        <fullName evidence="2">Outer membrane protein beta-barrel domain-containing protein</fullName>
    </recommendedName>
</protein>